<accession>A0A9E8MYA9</accession>
<dbReference type="SUPFAM" id="SSF52266">
    <property type="entry name" value="SGNH hydrolase"/>
    <property type="match status" value="1"/>
</dbReference>
<keyword evidence="2" id="KW-1185">Reference proteome</keyword>
<protein>
    <recommendedName>
        <fullName evidence="3">AlgX/AlgJ SGNH hydrolase-like domain-containing protein</fullName>
    </recommendedName>
</protein>
<dbReference type="Gene3D" id="3.40.50.1110">
    <property type="entry name" value="SGNH hydrolase"/>
    <property type="match status" value="1"/>
</dbReference>
<evidence type="ECO:0008006" key="3">
    <source>
        <dbReference type="Google" id="ProtNLM"/>
    </source>
</evidence>
<name>A0A9E8MYA9_9FLAO</name>
<dbReference type="GO" id="GO:0016788">
    <property type="term" value="F:hydrolase activity, acting on ester bonds"/>
    <property type="evidence" value="ECO:0007669"/>
    <property type="project" value="UniProtKB-ARBA"/>
</dbReference>
<dbReference type="RefSeq" id="WP_267678424.1">
    <property type="nucleotide sequence ID" value="NZ_CP113088.1"/>
</dbReference>
<gene>
    <name evidence="1" type="ORF">N7U66_10415</name>
</gene>
<dbReference type="EMBL" id="CP113088">
    <property type="protein sequence ID" value="WAC03788.1"/>
    <property type="molecule type" value="Genomic_DNA"/>
</dbReference>
<dbReference type="Proteomes" id="UP001164705">
    <property type="component" value="Chromosome"/>
</dbReference>
<evidence type="ECO:0000313" key="1">
    <source>
        <dbReference type="EMBL" id="WAC03788.1"/>
    </source>
</evidence>
<dbReference type="InterPro" id="IPR036514">
    <property type="entry name" value="SGNH_hydro_sf"/>
</dbReference>
<evidence type="ECO:0000313" key="2">
    <source>
        <dbReference type="Proteomes" id="UP001164705"/>
    </source>
</evidence>
<sequence>MKIKHLCEAENIRLIVTLLPSKIDVNPAFRNYVQELHHLDDETINTNAHLSNALSNWLNEENIEYLNLQPALERATEKVFWDQDLHINTNAHSIIGKLLYKNISPLSH</sequence>
<reference evidence="1" key="1">
    <citation type="submission" date="2022-11" db="EMBL/GenBank/DDBJ databases">
        <title>Lacinutrix neustonica HL-RS19T sp. nov., isolated from the surface microlayer sample of brackish Lake Shihwa.</title>
        <authorList>
            <person name="Choi J.Y."/>
            <person name="Hwang C.Y."/>
        </authorList>
    </citation>
    <scope>NUCLEOTIDE SEQUENCE</scope>
    <source>
        <strain evidence="1">HL-RS19</strain>
    </source>
</reference>
<dbReference type="AlphaFoldDB" id="A0A9E8MYA9"/>
<proteinExistence type="predicted"/>
<organism evidence="1 2">
    <name type="scientific">Lacinutrix neustonica</name>
    <dbReference type="NCBI Taxonomy" id="2980107"/>
    <lineage>
        <taxon>Bacteria</taxon>
        <taxon>Pseudomonadati</taxon>
        <taxon>Bacteroidota</taxon>
        <taxon>Flavobacteriia</taxon>
        <taxon>Flavobacteriales</taxon>
        <taxon>Flavobacteriaceae</taxon>
        <taxon>Lacinutrix</taxon>
    </lineage>
</organism>
<dbReference type="KEGG" id="lnu:N7U66_10415"/>